<evidence type="ECO:0000259" key="5">
    <source>
        <dbReference type="PROSITE" id="PS50893"/>
    </source>
</evidence>
<dbReference type="PROSITE" id="PS50893">
    <property type="entry name" value="ABC_TRANSPORTER_2"/>
    <property type="match status" value="2"/>
</dbReference>
<dbReference type="Pfam" id="PF08352">
    <property type="entry name" value="oligo_HPY"/>
    <property type="match status" value="2"/>
</dbReference>
<accession>A0ABP9KZM9</accession>
<evidence type="ECO:0000256" key="3">
    <source>
        <dbReference type="ARBA" id="ARBA00022741"/>
    </source>
</evidence>
<dbReference type="Gene3D" id="3.40.50.300">
    <property type="entry name" value="P-loop containing nucleotide triphosphate hydrolases"/>
    <property type="match status" value="2"/>
</dbReference>
<sequence>MTTTRNDSRTTDSAKDTGSGAHLIVEGLDVDFGTGPDRVRAVRDVSFDVGPGECLAIIGESGSGKSVTARTLMGLTGEHATVTARRLSFDGTDLRDLDESGWRTLRGRRIALVLQDAMAALDPLRRTGAEIAETLRAHTDTGRRAVNDVVVSLLEDVGVPEPQRRARQYPHELSGGLRQRALIASAIAAGPDLLLADEPTTALDATVQAQVLDLLRTLRADGMSILLISHDLTVVSRLADRVAVMFGGRIVERGGAEQILRHPEHPYTRALLAAVPTGDSRGSKLSVPAPARPAATEDGCPYAARCPLSDDQCVRELPPPTGIDGHEFRCWHPTEAISVRPRTPIVAEPSAVGRTLIEVDSVDKRYRGPGGTWHDAVREVSFSLRAGEVLGVVGESGSGKTTTGRIVLGLTQPDSGSVRFDGRPWSGVRERARRPRRHRIQPVYQDALGSFDPRLTVAGILDPAIARAGVARGKPRTAQALELLDQVGLASTVLQRRPRELSGGQRQRVGIARALAPRPEVLVCDEPVSALDVSIQAQIIDLLTALQHELGVAMLFISHDLGVIHHLSDRILVMKDGRIVEEGEATALFADPRDPYTRELLAATAVRPDEAPVSIPDARVVSLPG</sequence>
<reference evidence="7" key="1">
    <citation type="journal article" date="2019" name="Int. J. Syst. Evol. Microbiol.">
        <title>The Global Catalogue of Microorganisms (GCM) 10K type strain sequencing project: providing services to taxonomists for standard genome sequencing and annotation.</title>
        <authorList>
            <consortium name="The Broad Institute Genomics Platform"/>
            <consortium name="The Broad Institute Genome Sequencing Center for Infectious Disease"/>
            <person name="Wu L."/>
            <person name="Ma J."/>
        </authorList>
    </citation>
    <scope>NUCLEOTIDE SEQUENCE [LARGE SCALE GENOMIC DNA]</scope>
    <source>
        <strain evidence="7">JCM 18298</strain>
    </source>
</reference>
<dbReference type="Pfam" id="PF00005">
    <property type="entry name" value="ABC_tran"/>
    <property type="match status" value="2"/>
</dbReference>
<dbReference type="CDD" id="cd03257">
    <property type="entry name" value="ABC_NikE_OppD_transporters"/>
    <property type="match status" value="2"/>
</dbReference>
<name>A0ABP9KZM9_9NOCA</name>
<protein>
    <submittedName>
        <fullName evidence="6">ABC transporter ATP-binding protein</fullName>
    </submittedName>
</protein>
<evidence type="ECO:0000256" key="4">
    <source>
        <dbReference type="ARBA" id="ARBA00022840"/>
    </source>
</evidence>
<dbReference type="Proteomes" id="UP001500603">
    <property type="component" value="Unassembled WGS sequence"/>
</dbReference>
<dbReference type="GO" id="GO:0005524">
    <property type="term" value="F:ATP binding"/>
    <property type="evidence" value="ECO:0007669"/>
    <property type="project" value="UniProtKB-KW"/>
</dbReference>
<keyword evidence="2" id="KW-0813">Transport</keyword>
<dbReference type="InterPro" id="IPR003593">
    <property type="entry name" value="AAA+_ATPase"/>
</dbReference>
<dbReference type="SUPFAM" id="SSF52540">
    <property type="entry name" value="P-loop containing nucleoside triphosphate hydrolases"/>
    <property type="match status" value="2"/>
</dbReference>
<dbReference type="PANTHER" id="PTHR43776">
    <property type="entry name" value="TRANSPORT ATP-BINDING PROTEIN"/>
    <property type="match status" value="1"/>
</dbReference>
<dbReference type="InterPro" id="IPR013563">
    <property type="entry name" value="Oligopep_ABC_C"/>
</dbReference>
<dbReference type="NCBIfam" id="NF007739">
    <property type="entry name" value="PRK10419.1"/>
    <property type="match status" value="2"/>
</dbReference>
<gene>
    <name evidence="6" type="ORF">GCM10023318_54570</name>
</gene>
<keyword evidence="7" id="KW-1185">Reference proteome</keyword>
<feature type="domain" description="ABC transporter" evidence="5">
    <location>
        <begin position="25"/>
        <end position="272"/>
    </location>
</feature>
<keyword evidence="3" id="KW-0547">Nucleotide-binding</keyword>
<evidence type="ECO:0000256" key="2">
    <source>
        <dbReference type="ARBA" id="ARBA00022448"/>
    </source>
</evidence>
<dbReference type="NCBIfam" id="NF008453">
    <property type="entry name" value="PRK11308.1"/>
    <property type="match status" value="2"/>
</dbReference>
<dbReference type="InterPro" id="IPR003439">
    <property type="entry name" value="ABC_transporter-like_ATP-bd"/>
</dbReference>
<dbReference type="InterPro" id="IPR027417">
    <property type="entry name" value="P-loop_NTPase"/>
</dbReference>
<keyword evidence="4 6" id="KW-0067">ATP-binding</keyword>
<organism evidence="6 7">
    <name type="scientific">Nocardia callitridis</name>
    <dbReference type="NCBI Taxonomy" id="648753"/>
    <lineage>
        <taxon>Bacteria</taxon>
        <taxon>Bacillati</taxon>
        <taxon>Actinomycetota</taxon>
        <taxon>Actinomycetes</taxon>
        <taxon>Mycobacteriales</taxon>
        <taxon>Nocardiaceae</taxon>
        <taxon>Nocardia</taxon>
    </lineage>
</organism>
<dbReference type="PROSITE" id="PS00211">
    <property type="entry name" value="ABC_TRANSPORTER_1"/>
    <property type="match status" value="1"/>
</dbReference>
<proteinExistence type="inferred from homology"/>
<dbReference type="PANTHER" id="PTHR43776:SF7">
    <property type="entry name" value="D,D-DIPEPTIDE TRANSPORT ATP-BINDING PROTEIN DDPF-RELATED"/>
    <property type="match status" value="1"/>
</dbReference>
<dbReference type="SMART" id="SM00382">
    <property type="entry name" value="AAA"/>
    <property type="match status" value="2"/>
</dbReference>
<evidence type="ECO:0000313" key="7">
    <source>
        <dbReference type="Proteomes" id="UP001500603"/>
    </source>
</evidence>
<dbReference type="RefSeq" id="WP_345499010.1">
    <property type="nucleotide sequence ID" value="NZ_BAABJM010000007.1"/>
</dbReference>
<comment type="similarity">
    <text evidence="1">Belongs to the ABC transporter superfamily.</text>
</comment>
<comment type="caution">
    <text evidence="6">The sequence shown here is derived from an EMBL/GenBank/DDBJ whole genome shotgun (WGS) entry which is preliminary data.</text>
</comment>
<dbReference type="NCBIfam" id="TIGR01727">
    <property type="entry name" value="oligo_HPY"/>
    <property type="match status" value="1"/>
</dbReference>
<evidence type="ECO:0000313" key="6">
    <source>
        <dbReference type="EMBL" id="GAA5066434.1"/>
    </source>
</evidence>
<dbReference type="InterPro" id="IPR017871">
    <property type="entry name" value="ABC_transporter-like_CS"/>
</dbReference>
<dbReference type="EMBL" id="BAABJM010000007">
    <property type="protein sequence ID" value="GAA5066434.1"/>
    <property type="molecule type" value="Genomic_DNA"/>
</dbReference>
<evidence type="ECO:0000256" key="1">
    <source>
        <dbReference type="ARBA" id="ARBA00005417"/>
    </source>
</evidence>
<feature type="domain" description="ABC transporter" evidence="5">
    <location>
        <begin position="357"/>
        <end position="601"/>
    </location>
</feature>
<dbReference type="InterPro" id="IPR050319">
    <property type="entry name" value="ABC_transp_ATP-bind"/>
</dbReference>